<name>A0A318RCZ7_WILLI</name>
<gene>
    <name evidence="2" type="ORF">DFR67_1204</name>
</gene>
<comment type="caution">
    <text evidence="2">The sequence shown here is derived from an EMBL/GenBank/DDBJ whole genome shotgun (WGS) entry which is preliminary data.</text>
</comment>
<accession>A0A318RCZ7</accession>
<dbReference type="Proteomes" id="UP000247591">
    <property type="component" value="Unassembled WGS sequence"/>
</dbReference>
<dbReference type="EMBL" id="QJSP01000020">
    <property type="protein sequence ID" value="PYE12725.1"/>
    <property type="molecule type" value="Genomic_DNA"/>
</dbReference>
<reference evidence="2 3" key="1">
    <citation type="submission" date="2018-06" db="EMBL/GenBank/DDBJ databases">
        <title>Genomic Encyclopedia of Type Strains, Phase IV (KMG-IV): sequencing the most valuable type-strain genomes for metagenomic binning, comparative biology and taxonomic classification.</title>
        <authorList>
            <person name="Goeker M."/>
        </authorList>
    </citation>
    <scope>NUCLEOTIDE SEQUENCE [LARGE SCALE GENOMIC DNA]</scope>
    <source>
        <strain evidence="2 3">DSM 45521</strain>
    </source>
</reference>
<evidence type="ECO:0000313" key="2">
    <source>
        <dbReference type="EMBL" id="PYE12725.1"/>
    </source>
</evidence>
<protein>
    <recommendedName>
        <fullName evidence="4">GAF domain-containing protein</fullName>
    </recommendedName>
</protein>
<organism evidence="2 3">
    <name type="scientific">Williamsia limnetica</name>
    <dbReference type="NCBI Taxonomy" id="882452"/>
    <lineage>
        <taxon>Bacteria</taxon>
        <taxon>Bacillati</taxon>
        <taxon>Actinomycetota</taxon>
        <taxon>Actinomycetes</taxon>
        <taxon>Mycobacteriales</taxon>
        <taxon>Nocardiaceae</taxon>
        <taxon>Williamsia</taxon>
    </lineage>
</organism>
<dbReference type="SUPFAM" id="SSF55781">
    <property type="entry name" value="GAF domain-like"/>
    <property type="match status" value="1"/>
</dbReference>
<dbReference type="Gene3D" id="3.30.450.40">
    <property type="match status" value="1"/>
</dbReference>
<evidence type="ECO:0000256" key="1">
    <source>
        <dbReference type="SAM" id="MobiDB-lite"/>
    </source>
</evidence>
<keyword evidence="3" id="KW-1185">Reference proteome</keyword>
<dbReference type="AlphaFoldDB" id="A0A318RCZ7"/>
<dbReference type="InterPro" id="IPR029016">
    <property type="entry name" value="GAF-like_dom_sf"/>
</dbReference>
<sequence length="112" mass="11979">MRPPQKLPPGFSGATQSGRRCSDAPDQRRLTCSDARALTPIQSIASYQLFSTHDTVGALNLYAENPDGFSQHDRDLGYIFAAHAAMSGQQSHVVNTSAALWPPATPSAKPKA</sequence>
<proteinExistence type="predicted"/>
<evidence type="ECO:0008006" key="4">
    <source>
        <dbReference type="Google" id="ProtNLM"/>
    </source>
</evidence>
<evidence type="ECO:0000313" key="3">
    <source>
        <dbReference type="Proteomes" id="UP000247591"/>
    </source>
</evidence>
<feature type="region of interest" description="Disordered" evidence="1">
    <location>
        <begin position="1"/>
        <end position="28"/>
    </location>
</feature>